<dbReference type="InterPro" id="IPR013249">
    <property type="entry name" value="RNA_pol_sigma70_r4_t2"/>
</dbReference>
<dbReference type="SUPFAM" id="SSF88946">
    <property type="entry name" value="Sigma2 domain of RNA polymerase sigma factors"/>
    <property type="match status" value="1"/>
</dbReference>
<dbReference type="CDD" id="cd06171">
    <property type="entry name" value="Sigma70_r4"/>
    <property type="match status" value="1"/>
</dbReference>
<keyword evidence="8" id="KW-1185">Reference proteome</keyword>
<dbReference type="EMBL" id="BBWV01000001">
    <property type="protein sequence ID" value="GAO41520.1"/>
    <property type="molecule type" value="Genomic_DNA"/>
</dbReference>
<dbReference type="GO" id="GO:0016987">
    <property type="term" value="F:sigma factor activity"/>
    <property type="evidence" value="ECO:0007669"/>
    <property type="project" value="UniProtKB-KW"/>
</dbReference>
<evidence type="ECO:0000256" key="4">
    <source>
        <dbReference type="ARBA" id="ARBA00023163"/>
    </source>
</evidence>
<dbReference type="OrthoDB" id="9150024at2"/>
<dbReference type="Pfam" id="PF08281">
    <property type="entry name" value="Sigma70_r4_2"/>
    <property type="match status" value="1"/>
</dbReference>
<dbReference type="InterPro" id="IPR007627">
    <property type="entry name" value="RNA_pol_sigma70_r2"/>
</dbReference>
<accession>A0A0E9MWN4</accession>
<keyword evidence="4" id="KW-0804">Transcription</keyword>
<dbReference type="Proteomes" id="UP000033121">
    <property type="component" value="Unassembled WGS sequence"/>
</dbReference>
<evidence type="ECO:0000313" key="8">
    <source>
        <dbReference type="Proteomes" id="UP000033121"/>
    </source>
</evidence>
<comment type="similarity">
    <text evidence="1">Belongs to the sigma-70 factor family. ECF subfamily.</text>
</comment>
<dbReference type="STRING" id="1220578.FPE01S_01_05340"/>
<evidence type="ECO:0000256" key="2">
    <source>
        <dbReference type="ARBA" id="ARBA00023015"/>
    </source>
</evidence>
<name>A0A0E9MWN4_9BACT</name>
<comment type="caution">
    <text evidence="7">The sequence shown here is derived from an EMBL/GenBank/DDBJ whole genome shotgun (WGS) entry which is preliminary data.</text>
</comment>
<dbReference type="InterPro" id="IPR039425">
    <property type="entry name" value="RNA_pol_sigma-70-like"/>
</dbReference>
<sequence>MSDESLTLWQRLREGDDFALEAIFLLHHKDLFRYGFKIAMDKAMVDDCIQDLFLELWKNRSRVSPTLSGKAYLMKALKYKIYRALRKEVQTMGISGSIEMPAEFSYEAALVQQEEQSELRNKLLREMNKLSPRQQEALYLRYYSQLSYAEISELMAISPQAATNLVFKSIKALRENFHFLYLLA</sequence>
<dbReference type="Gene3D" id="1.10.1740.10">
    <property type="match status" value="1"/>
</dbReference>
<evidence type="ECO:0000256" key="1">
    <source>
        <dbReference type="ARBA" id="ARBA00010641"/>
    </source>
</evidence>
<dbReference type="PANTHER" id="PTHR43133">
    <property type="entry name" value="RNA POLYMERASE ECF-TYPE SIGMA FACTO"/>
    <property type="match status" value="1"/>
</dbReference>
<organism evidence="7 8">
    <name type="scientific">Flavihumibacter petaseus NBRC 106054</name>
    <dbReference type="NCBI Taxonomy" id="1220578"/>
    <lineage>
        <taxon>Bacteria</taxon>
        <taxon>Pseudomonadati</taxon>
        <taxon>Bacteroidota</taxon>
        <taxon>Chitinophagia</taxon>
        <taxon>Chitinophagales</taxon>
        <taxon>Chitinophagaceae</taxon>
        <taxon>Flavihumibacter</taxon>
    </lineage>
</organism>
<protein>
    <submittedName>
        <fullName evidence="7">Putative RNA polymerase sigma factor</fullName>
    </submittedName>
</protein>
<feature type="domain" description="RNA polymerase sigma factor 70 region 4 type 2" evidence="6">
    <location>
        <begin position="121"/>
        <end position="173"/>
    </location>
</feature>
<evidence type="ECO:0000256" key="3">
    <source>
        <dbReference type="ARBA" id="ARBA00023082"/>
    </source>
</evidence>
<dbReference type="InterPro" id="IPR013324">
    <property type="entry name" value="RNA_pol_sigma_r3/r4-like"/>
</dbReference>
<evidence type="ECO:0000259" key="5">
    <source>
        <dbReference type="Pfam" id="PF04542"/>
    </source>
</evidence>
<dbReference type="AlphaFoldDB" id="A0A0E9MWN4"/>
<dbReference type="InterPro" id="IPR013325">
    <property type="entry name" value="RNA_pol_sigma_r2"/>
</dbReference>
<reference evidence="7 8" key="1">
    <citation type="submission" date="2015-04" db="EMBL/GenBank/DDBJ databases">
        <title>Whole genome shotgun sequence of Flavihumibacter petaseus NBRC 106054.</title>
        <authorList>
            <person name="Miyazawa S."/>
            <person name="Hosoyama A."/>
            <person name="Hashimoto M."/>
            <person name="Noguchi M."/>
            <person name="Tsuchikane K."/>
            <person name="Ohji S."/>
            <person name="Yamazoe A."/>
            <person name="Ichikawa N."/>
            <person name="Kimura A."/>
            <person name="Fujita N."/>
        </authorList>
    </citation>
    <scope>NUCLEOTIDE SEQUENCE [LARGE SCALE GENOMIC DNA]</scope>
    <source>
        <strain evidence="7 8">NBRC 106054</strain>
    </source>
</reference>
<dbReference type="GO" id="GO:0003677">
    <property type="term" value="F:DNA binding"/>
    <property type="evidence" value="ECO:0007669"/>
    <property type="project" value="InterPro"/>
</dbReference>
<dbReference type="SUPFAM" id="SSF88659">
    <property type="entry name" value="Sigma3 and sigma4 domains of RNA polymerase sigma factors"/>
    <property type="match status" value="1"/>
</dbReference>
<dbReference type="Gene3D" id="1.10.10.10">
    <property type="entry name" value="Winged helix-like DNA-binding domain superfamily/Winged helix DNA-binding domain"/>
    <property type="match status" value="1"/>
</dbReference>
<dbReference type="InterPro" id="IPR036388">
    <property type="entry name" value="WH-like_DNA-bd_sf"/>
</dbReference>
<proteinExistence type="inferred from homology"/>
<dbReference type="NCBIfam" id="TIGR02937">
    <property type="entry name" value="sigma70-ECF"/>
    <property type="match status" value="1"/>
</dbReference>
<gene>
    <name evidence="7" type="ORF">FPE01S_01_05340</name>
</gene>
<keyword evidence="3" id="KW-0731">Sigma factor</keyword>
<evidence type="ECO:0000259" key="6">
    <source>
        <dbReference type="Pfam" id="PF08281"/>
    </source>
</evidence>
<dbReference type="GO" id="GO:0006352">
    <property type="term" value="P:DNA-templated transcription initiation"/>
    <property type="evidence" value="ECO:0007669"/>
    <property type="project" value="InterPro"/>
</dbReference>
<dbReference type="RefSeq" id="WP_046367373.1">
    <property type="nucleotide sequence ID" value="NZ_BBWV01000001.1"/>
</dbReference>
<dbReference type="Pfam" id="PF04542">
    <property type="entry name" value="Sigma70_r2"/>
    <property type="match status" value="1"/>
</dbReference>
<feature type="domain" description="RNA polymerase sigma-70 region 2" evidence="5">
    <location>
        <begin position="26"/>
        <end position="88"/>
    </location>
</feature>
<evidence type="ECO:0000313" key="7">
    <source>
        <dbReference type="EMBL" id="GAO41520.1"/>
    </source>
</evidence>
<keyword evidence="2" id="KW-0805">Transcription regulation</keyword>
<dbReference type="PANTHER" id="PTHR43133:SF46">
    <property type="entry name" value="RNA POLYMERASE SIGMA-70 FACTOR ECF SUBFAMILY"/>
    <property type="match status" value="1"/>
</dbReference>
<dbReference type="InterPro" id="IPR014284">
    <property type="entry name" value="RNA_pol_sigma-70_dom"/>
</dbReference>